<dbReference type="InterPro" id="IPR000620">
    <property type="entry name" value="EamA_dom"/>
</dbReference>
<name>A0A369CF64_9GAMM</name>
<evidence type="ECO:0000256" key="6">
    <source>
        <dbReference type="SAM" id="Phobius"/>
    </source>
</evidence>
<feature type="transmembrane region" description="Helical" evidence="6">
    <location>
        <begin position="40"/>
        <end position="58"/>
    </location>
</feature>
<accession>A0A369CF64</accession>
<organism evidence="8 9">
    <name type="scientific">Thioalbus denitrificans</name>
    <dbReference type="NCBI Taxonomy" id="547122"/>
    <lineage>
        <taxon>Bacteria</taxon>
        <taxon>Pseudomonadati</taxon>
        <taxon>Pseudomonadota</taxon>
        <taxon>Gammaproteobacteria</taxon>
        <taxon>Chromatiales</taxon>
        <taxon>Ectothiorhodospiraceae</taxon>
        <taxon>Thioalbus</taxon>
    </lineage>
</organism>
<dbReference type="OrthoDB" id="9809509at2"/>
<evidence type="ECO:0000256" key="5">
    <source>
        <dbReference type="ARBA" id="ARBA00023136"/>
    </source>
</evidence>
<proteinExistence type="inferred from homology"/>
<evidence type="ECO:0000313" key="9">
    <source>
        <dbReference type="Proteomes" id="UP000252707"/>
    </source>
</evidence>
<sequence length="308" mass="31778">MTADSTTTSRWIRLAPVAFVLLWSTGFIAAKAGVAHAGPFTLLFYRFVLAVALLLPLARMLGSRWPQRPALAGHIAVAGLLLHAGYLGGVFAAIAAGMPAGMVALIVGLQPLVTAAAAGPLLGEQVRPLQWLGLAAGFGGVALVVAGRLAPGTAAQTLAGFGGDALLFALLALFAITGGTLYQKRFCAGMDLVSGAVIQYAASGAALGVLAVWLESLRADWGLPLLLALAWLILVLSIAAIGLLLLLIRHGAASRVASLFYLVPPVTALEAWWLFDERLGPQALAGMAVIAGAVFMVFHLPARQHPSA</sequence>
<keyword evidence="9" id="KW-1185">Reference proteome</keyword>
<reference evidence="8 9" key="1">
    <citation type="submission" date="2018-07" db="EMBL/GenBank/DDBJ databases">
        <title>Genomic Encyclopedia of Type Strains, Phase IV (KMG-IV): sequencing the most valuable type-strain genomes for metagenomic binning, comparative biology and taxonomic classification.</title>
        <authorList>
            <person name="Goeker M."/>
        </authorList>
    </citation>
    <scope>NUCLEOTIDE SEQUENCE [LARGE SCALE GENOMIC DNA]</scope>
    <source>
        <strain evidence="8 9">DSM 26407</strain>
    </source>
</reference>
<feature type="transmembrane region" description="Helical" evidence="6">
    <location>
        <begin position="12"/>
        <end position="34"/>
    </location>
</feature>
<feature type="transmembrane region" description="Helical" evidence="6">
    <location>
        <begin position="70"/>
        <end position="96"/>
    </location>
</feature>
<evidence type="ECO:0000256" key="3">
    <source>
        <dbReference type="ARBA" id="ARBA00022692"/>
    </source>
</evidence>
<gene>
    <name evidence="8" type="ORF">DFQ59_103161</name>
</gene>
<dbReference type="AlphaFoldDB" id="A0A369CF64"/>
<feature type="transmembrane region" description="Helical" evidence="6">
    <location>
        <begin position="281"/>
        <end position="302"/>
    </location>
</feature>
<dbReference type="SUPFAM" id="SSF103481">
    <property type="entry name" value="Multidrug resistance efflux transporter EmrE"/>
    <property type="match status" value="2"/>
</dbReference>
<comment type="subcellular location">
    <subcellularLocation>
        <location evidence="1">Membrane</location>
        <topology evidence="1">Multi-pass membrane protein</topology>
    </subcellularLocation>
</comment>
<feature type="transmembrane region" description="Helical" evidence="6">
    <location>
        <begin position="161"/>
        <end position="181"/>
    </location>
</feature>
<dbReference type="PANTHER" id="PTHR32322">
    <property type="entry name" value="INNER MEMBRANE TRANSPORTER"/>
    <property type="match status" value="1"/>
</dbReference>
<dbReference type="Pfam" id="PF00892">
    <property type="entry name" value="EamA"/>
    <property type="match status" value="2"/>
</dbReference>
<evidence type="ECO:0000256" key="2">
    <source>
        <dbReference type="ARBA" id="ARBA00007362"/>
    </source>
</evidence>
<dbReference type="PANTHER" id="PTHR32322:SF2">
    <property type="entry name" value="EAMA DOMAIN-CONTAINING PROTEIN"/>
    <property type="match status" value="1"/>
</dbReference>
<comment type="similarity">
    <text evidence="2">Belongs to the EamA transporter family.</text>
</comment>
<dbReference type="InterPro" id="IPR037185">
    <property type="entry name" value="EmrE-like"/>
</dbReference>
<keyword evidence="5 6" id="KW-0472">Membrane</keyword>
<protein>
    <submittedName>
        <fullName evidence="8">EamA-like transporter family protein</fullName>
    </submittedName>
</protein>
<feature type="transmembrane region" description="Helical" evidence="6">
    <location>
        <begin position="193"/>
        <end position="214"/>
    </location>
</feature>
<comment type="caution">
    <text evidence="8">The sequence shown here is derived from an EMBL/GenBank/DDBJ whole genome shotgun (WGS) entry which is preliminary data.</text>
</comment>
<dbReference type="EMBL" id="QPJY01000003">
    <property type="protein sequence ID" value="RCX31197.1"/>
    <property type="molecule type" value="Genomic_DNA"/>
</dbReference>
<keyword evidence="4 6" id="KW-1133">Transmembrane helix</keyword>
<feature type="transmembrane region" description="Helical" evidence="6">
    <location>
        <begin position="102"/>
        <end position="122"/>
    </location>
</feature>
<dbReference type="GO" id="GO:0016020">
    <property type="term" value="C:membrane"/>
    <property type="evidence" value="ECO:0007669"/>
    <property type="project" value="UniProtKB-SubCell"/>
</dbReference>
<evidence type="ECO:0000313" key="8">
    <source>
        <dbReference type="EMBL" id="RCX31197.1"/>
    </source>
</evidence>
<dbReference type="RefSeq" id="WP_114279379.1">
    <property type="nucleotide sequence ID" value="NZ_QPJY01000003.1"/>
</dbReference>
<feature type="domain" description="EamA" evidence="7">
    <location>
        <begin position="166"/>
        <end position="298"/>
    </location>
</feature>
<evidence type="ECO:0000256" key="4">
    <source>
        <dbReference type="ARBA" id="ARBA00022989"/>
    </source>
</evidence>
<dbReference type="Proteomes" id="UP000252707">
    <property type="component" value="Unassembled WGS sequence"/>
</dbReference>
<feature type="transmembrane region" description="Helical" evidence="6">
    <location>
        <begin position="129"/>
        <end position="149"/>
    </location>
</feature>
<feature type="domain" description="EamA" evidence="7">
    <location>
        <begin position="17"/>
        <end position="145"/>
    </location>
</feature>
<evidence type="ECO:0000256" key="1">
    <source>
        <dbReference type="ARBA" id="ARBA00004141"/>
    </source>
</evidence>
<keyword evidence="3 6" id="KW-0812">Transmembrane</keyword>
<dbReference type="InterPro" id="IPR050638">
    <property type="entry name" value="AA-Vitamin_Transporters"/>
</dbReference>
<evidence type="ECO:0000259" key="7">
    <source>
        <dbReference type="Pfam" id="PF00892"/>
    </source>
</evidence>
<feature type="transmembrane region" description="Helical" evidence="6">
    <location>
        <begin position="259"/>
        <end position="275"/>
    </location>
</feature>
<feature type="transmembrane region" description="Helical" evidence="6">
    <location>
        <begin position="226"/>
        <end position="247"/>
    </location>
</feature>